<evidence type="ECO:0000259" key="1">
    <source>
        <dbReference type="SMART" id="SM00507"/>
    </source>
</evidence>
<name>M0HGF1_HALGM</name>
<dbReference type="Pfam" id="PF18780">
    <property type="entry name" value="HNH_repeat"/>
    <property type="match status" value="2"/>
</dbReference>
<dbReference type="Proteomes" id="UP000011571">
    <property type="component" value="Unassembled WGS sequence"/>
</dbReference>
<dbReference type="CDD" id="cd00085">
    <property type="entry name" value="HNHc"/>
    <property type="match status" value="1"/>
</dbReference>
<dbReference type="Gene3D" id="1.10.30.50">
    <property type="match status" value="1"/>
</dbReference>
<reference evidence="2 3" key="1">
    <citation type="journal article" date="2014" name="PLoS Genet.">
        <title>Phylogenetically driven sequencing of extremely halophilic archaea reveals strategies for static and dynamic osmo-response.</title>
        <authorList>
            <person name="Becker E.A."/>
            <person name="Seitzer P.M."/>
            <person name="Tritt A."/>
            <person name="Larsen D."/>
            <person name="Krusor M."/>
            <person name="Yao A.I."/>
            <person name="Wu D."/>
            <person name="Madern D."/>
            <person name="Eisen J.A."/>
            <person name="Darling A.E."/>
            <person name="Facciotti M.T."/>
        </authorList>
    </citation>
    <scope>NUCLEOTIDE SEQUENCE [LARGE SCALE GENOMIC DNA]</scope>
    <source>
        <strain evidence="3">ATCC 33959 / DSM 4427 / JCM 8863 / NBRC 102184 / NCIMB 2188 / Ma 2.38</strain>
    </source>
</reference>
<evidence type="ECO:0000313" key="3">
    <source>
        <dbReference type="Proteomes" id="UP000011571"/>
    </source>
</evidence>
<organism evidence="2 3">
    <name type="scientific">Haloferax gibbonsii (strain ATCC 33959 / DSM 4427 / JCM 8863 / NBRC 102184 / NCIMB 2188 / Ma 2.38)</name>
    <dbReference type="NCBI Taxonomy" id="1227459"/>
    <lineage>
        <taxon>Archaea</taxon>
        <taxon>Methanobacteriati</taxon>
        <taxon>Methanobacteriota</taxon>
        <taxon>Stenosarchaea group</taxon>
        <taxon>Halobacteria</taxon>
        <taxon>Halobacteriales</taxon>
        <taxon>Haloferacaceae</taxon>
        <taxon>Haloferax</taxon>
    </lineage>
</organism>
<feature type="domain" description="HNH nuclease" evidence="1">
    <location>
        <begin position="143"/>
        <end position="214"/>
    </location>
</feature>
<dbReference type="EMBL" id="AOLJ01000011">
    <property type="protein sequence ID" value="ELZ83571.1"/>
    <property type="molecule type" value="Genomic_DNA"/>
</dbReference>
<dbReference type="InterPro" id="IPR041025">
    <property type="entry name" value="HNH_repeat"/>
</dbReference>
<sequence>MDPNLQLDASRGDVVKAIRQLAENLGRTPSSMEMDASGEFSTAVAQRLFGSWNRALRAAGFEPRMRRNISEPILLGEIDRVVEKLGYVPSSNEFEKHSRFSLGPYWRNFGNWEDSVEAAGHEPRRSIETTKPSNLYYGPNWPRQRSRALERDNHCCQTPGCDFTTQSHLERFGCDLSVHHIVPIRAYVDEEGVLDYKQANTLDNLVTVCQSHHRLWEQISPLRLDLRPK</sequence>
<comment type="caution">
    <text evidence="2">The sequence shown here is derived from an EMBL/GenBank/DDBJ whole genome shotgun (WGS) entry which is preliminary data.</text>
</comment>
<proteinExistence type="predicted"/>
<gene>
    <name evidence="2" type="ORF">C454_04637</name>
</gene>
<dbReference type="AlphaFoldDB" id="M0HGF1"/>
<protein>
    <submittedName>
        <fullName evidence="2">HNH nuclease</fullName>
    </submittedName>
</protein>
<dbReference type="InterPro" id="IPR003615">
    <property type="entry name" value="HNH_nuc"/>
</dbReference>
<dbReference type="SMART" id="SM00507">
    <property type="entry name" value="HNHc"/>
    <property type="match status" value="1"/>
</dbReference>
<accession>M0HGF1</accession>
<keyword evidence="3" id="KW-1185">Reference proteome</keyword>
<evidence type="ECO:0000313" key="2">
    <source>
        <dbReference type="EMBL" id="ELZ83571.1"/>
    </source>
</evidence>